<evidence type="ECO:0000313" key="17">
    <source>
        <dbReference type="Proteomes" id="UP000236161"/>
    </source>
</evidence>
<evidence type="ECO:0000256" key="7">
    <source>
        <dbReference type="ARBA" id="ARBA00022741"/>
    </source>
</evidence>
<comment type="subcellular location">
    <subcellularLocation>
        <location evidence="1">Cell membrane</location>
        <topology evidence="1">Single-pass type I membrane protein</topology>
    </subcellularLocation>
</comment>
<feature type="binding site" evidence="13">
    <location>
        <position position="119"/>
    </location>
    <ligand>
        <name>ATP</name>
        <dbReference type="ChEBI" id="CHEBI:30616"/>
    </ligand>
</feature>
<keyword evidence="17" id="KW-1185">Reference proteome</keyword>
<dbReference type="Gene3D" id="3.30.200.20">
    <property type="entry name" value="Phosphorylase Kinase, domain 1"/>
    <property type="match status" value="2"/>
</dbReference>
<protein>
    <submittedName>
        <fullName evidence="16">Receptor-like serine/threonine-protein kinase</fullName>
    </submittedName>
</protein>
<organism evidence="16 17">
    <name type="scientific">Apostasia shenzhenica</name>
    <dbReference type="NCBI Taxonomy" id="1088818"/>
    <lineage>
        <taxon>Eukaryota</taxon>
        <taxon>Viridiplantae</taxon>
        <taxon>Streptophyta</taxon>
        <taxon>Embryophyta</taxon>
        <taxon>Tracheophyta</taxon>
        <taxon>Spermatophyta</taxon>
        <taxon>Magnoliopsida</taxon>
        <taxon>Liliopsida</taxon>
        <taxon>Asparagales</taxon>
        <taxon>Orchidaceae</taxon>
        <taxon>Apostasioideae</taxon>
        <taxon>Apostasia</taxon>
    </lineage>
</organism>
<evidence type="ECO:0000256" key="1">
    <source>
        <dbReference type="ARBA" id="ARBA00004251"/>
    </source>
</evidence>
<dbReference type="FunFam" id="1.10.510.10:FF:000240">
    <property type="entry name" value="Lectin-domain containing receptor kinase A4.3"/>
    <property type="match status" value="1"/>
</dbReference>
<evidence type="ECO:0000256" key="6">
    <source>
        <dbReference type="ARBA" id="ARBA00022729"/>
    </source>
</evidence>
<evidence type="ECO:0000256" key="10">
    <source>
        <dbReference type="ARBA" id="ARBA00023136"/>
    </source>
</evidence>
<dbReference type="PROSITE" id="PS00107">
    <property type="entry name" value="PROTEIN_KINASE_ATP"/>
    <property type="match status" value="1"/>
</dbReference>
<dbReference type="STRING" id="1088818.A0A2I0ATB8"/>
<evidence type="ECO:0000256" key="13">
    <source>
        <dbReference type="PROSITE-ProRule" id="PRU10141"/>
    </source>
</evidence>
<dbReference type="Pfam" id="PF07714">
    <property type="entry name" value="PK_Tyr_Ser-Thr"/>
    <property type="match status" value="1"/>
</dbReference>
<dbReference type="EMBL" id="KZ451950">
    <property type="protein sequence ID" value="PKA58784.1"/>
    <property type="molecule type" value="Genomic_DNA"/>
</dbReference>
<keyword evidence="6" id="KW-0732">Signal</keyword>
<comment type="similarity">
    <text evidence="2">In the N-terminal section; belongs to the leguminous lectin family.</text>
</comment>
<dbReference type="InterPro" id="IPR017441">
    <property type="entry name" value="Protein_kinase_ATP_BS"/>
</dbReference>
<feature type="compositionally biased region" description="Polar residues" evidence="14">
    <location>
        <begin position="37"/>
        <end position="46"/>
    </location>
</feature>
<dbReference type="GO" id="GO:0004672">
    <property type="term" value="F:protein kinase activity"/>
    <property type="evidence" value="ECO:0007669"/>
    <property type="project" value="InterPro"/>
</dbReference>
<evidence type="ECO:0000256" key="12">
    <source>
        <dbReference type="ARBA" id="ARBA00023180"/>
    </source>
</evidence>
<dbReference type="InterPro" id="IPR050823">
    <property type="entry name" value="Plant_Ser_Thr_Prot_Kinase"/>
</dbReference>
<dbReference type="Proteomes" id="UP000236161">
    <property type="component" value="Unassembled WGS sequence"/>
</dbReference>
<dbReference type="AlphaFoldDB" id="A0A2I0ATB8"/>
<dbReference type="PANTHER" id="PTHR45621">
    <property type="entry name" value="OS01G0588500 PROTEIN-RELATED"/>
    <property type="match status" value="1"/>
</dbReference>
<feature type="region of interest" description="Disordered" evidence="14">
    <location>
        <begin position="472"/>
        <end position="495"/>
    </location>
</feature>
<dbReference type="Pfam" id="PF00069">
    <property type="entry name" value="Pkinase"/>
    <property type="match status" value="1"/>
</dbReference>
<dbReference type="OrthoDB" id="4062651at2759"/>
<keyword evidence="10" id="KW-0472">Membrane</keyword>
<dbReference type="GO" id="GO:0002229">
    <property type="term" value="P:defense response to oomycetes"/>
    <property type="evidence" value="ECO:0007669"/>
    <property type="project" value="UniProtKB-ARBA"/>
</dbReference>
<keyword evidence="16" id="KW-0418">Kinase</keyword>
<dbReference type="Gene3D" id="1.10.510.10">
    <property type="entry name" value="Transferase(Phosphotransferase) domain 1"/>
    <property type="match status" value="1"/>
</dbReference>
<keyword evidence="4" id="KW-1003">Cell membrane</keyword>
<evidence type="ECO:0000256" key="14">
    <source>
        <dbReference type="SAM" id="MobiDB-lite"/>
    </source>
</evidence>
<keyword evidence="16" id="KW-0808">Transferase</keyword>
<dbReference type="SUPFAM" id="SSF56112">
    <property type="entry name" value="Protein kinase-like (PK-like)"/>
    <property type="match status" value="1"/>
</dbReference>
<dbReference type="GO" id="GO:0005524">
    <property type="term" value="F:ATP binding"/>
    <property type="evidence" value="ECO:0007669"/>
    <property type="project" value="UniProtKB-UniRule"/>
</dbReference>
<dbReference type="GO" id="GO:0005886">
    <property type="term" value="C:plasma membrane"/>
    <property type="evidence" value="ECO:0007669"/>
    <property type="project" value="UniProtKB-SubCell"/>
</dbReference>
<sequence length="527" mass="59590">MKCFNFTNSEKKEVSQFTKCSSMRSGSTASTDRDMNRSVSEVNSQTTSEISGDSIRRFQFSNFSQRANSLRVLSFTELKAATRNFSRSLMIGEGGFGSVYRGTLGMPDDPNSQLEIAVKRLGRRGLQAFDCLLIKHMVDCLHQASTICFLASCSQMNGFQILFVVNFKMLGHKEWLTEVNVLGVVEHPNLVKLIGYCAEDDERGAQRLLVYEYMPNRSVEDHLSARSRTPLSWPLRLRIALDAARGLAYLHEGMDFQKIELKALVLRAALPKGFNESLFAFICVNIAYRLLTLDYINQCTDCFNVHETSSAIIIFRDFKTSNILLDENWNAKLSDFGLAREGPEEGLTHVSTAIVGTLGYAAPEYMRTGRLTVKSDIWSFGVVLYELITGRSAIDRNRPKGEQRLLEWVKPFISDIKKFRMIIDPRLDTHSSLKSAMRLSTIANRCLVREAKSRPRMSEVLRMLQRIIENEDIGAPKPPPSANSQEEATARGSRKKGLALKRRFGELKMGEGRRLVWRGWAPKIIKV</sequence>
<keyword evidence="11 16" id="KW-0675">Receptor</keyword>
<dbReference type="InterPro" id="IPR001245">
    <property type="entry name" value="Ser-Thr/Tyr_kinase_cat_dom"/>
</dbReference>
<feature type="domain" description="Protein kinase" evidence="15">
    <location>
        <begin position="85"/>
        <end position="468"/>
    </location>
</feature>
<evidence type="ECO:0000313" key="16">
    <source>
        <dbReference type="EMBL" id="PKA58784.1"/>
    </source>
</evidence>
<evidence type="ECO:0000256" key="5">
    <source>
        <dbReference type="ARBA" id="ARBA00022692"/>
    </source>
</evidence>
<keyword evidence="8 13" id="KW-0067">ATP-binding</keyword>
<accession>A0A2I0ATB8</accession>
<feature type="region of interest" description="Disordered" evidence="14">
    <location>
        <begin position="22"/>
        <end position="46"/>
    </location>
</feature>
<keyword evidence="7 13" id="KW-0547">Nucleotide-binding</keyword>
<dbReference type="InterPro" id="IPR011009">
    <property type="entry name" value="Kinase-like_dom_sf"/>
</dbReference>
<proteinExistence type="inferred from homology"/>
<keyword evidence="12" id="KW-0325">Glycoprotein</keyword>
<evidence type="ECO:0000256" key="4">
    <source>
        <dbReference type="ARBA" id="ARBA00022475"/>
    </source>
</evidence>
<evidence type="ECO:0000256" key="8">
    <source>
        <dbReference type="ARBA" id="ARBA00022840"/>
    </source>
</evidence>
<keyword evidence="5" id="KW-0812">Transmembrane</keyword>
<gene>
    <name evidence="16" type="ORF">AXF42_Ash000877</name>
</gene>
<dbReference type="PROSITE" id="PS50011">
    <property type="entry name" value="PROTEIN_KINASE_DOM"/>
    <property type="match status" value="1"/>
</dbReference>
<evidence type="ECO:0000256" key="11">
    <source>
        <dbReference type="ARBA" id="ARBA00023170"/>
    </source>
</evidence>
<comment type="similarity">
    <text evidence="3">In the C-terminal section; belongs to the protein kinase superfamily. Ser/Thr protein kinase family.</text>
</comment>
<evidence type="ECO:0000256" key="2">
    <source>
        <dbReference type="ARBA" id="ARBA00008536"/>
    </source>
</evidence>
<evidence type="ECO:0000259" key="15">
    <source>
        <dbReference type="PROSITE" id="PS50011"/>
    </source>
</evidence>
<dbReference type="InterPro" id="IPR000719">
    <property type="entry name" value="Prot_kinase_dom"/>
</dbReference>
<evidence type="ECO:0000256" key="3">
    <source>
        <dbReference type="ARBA" id="ARBA00010217"/>
    </source>
</evidence>
<name>A0A2I0ATB8_9ASPA</name>
<reference evidence="16 17" key="1">
    <citation type="journal article" date="2017" name="Nature">
        <title>The Apostasia genome and the evolution of orchids.</title>
        <authorList>
            <person name="Zhang G.Q."/>
            <person name="Liu K.W."/>
            <person name="Li Z."/>
            <person name="Lohaus R."/>
            <person name="Hsiao Y.Y."/>
            <person name="Niu S.C."/>
            <person name="Wang J.Y."/>
            <person name="Lin Y.C."/>
            <person name="Xu Q."/>
            <person name="Chen L.J."/>
            <person name="Yoshida K."/>
            <person name="Fujiwara S."/>
            <person name="Wang Z.W."/>
            <person name="Zhang Y.Q."/>
            <person name="Mitsuda N."/>
            <person name="Wang M."/>
            <person name="Liu G.H."/>
            <person name="Pecoraro L."/>
            <person name="Huang H.X."/>
            <person name="Xiao X.J."/>
            <person name="Lin M."/>
            <person name="Wu X.Y."/>
            <person name="Wu W.L."/>
            <person name="Chen Y.Y."/>
            <person name="Chang S.B."/>
            <person name="Sakamoto S."/>
            <person name="Ohme-Takagi M."/>
            <person name="Yagi M."/>
            <person name="Zeng S.J."/>
            <person name="Shen C.Y."/>
            <person name="Yeh C.M."/>
            <person name="Luo Y.B."/>
            <person name="Tsai W.C."/>
            <person name="Van de Peer Y."/>
            <person name="Liu Z.J."/>
        </authorList>
    </citation>
    <scope>NUCLEOTIDE SEQUENCE [LARGE SCALE GENOMIC DNA]</scope>
    <source>
        <strain evidence="17">cv. Shenzhen</strain>
        <tissue evidence="16">Stem</tissue>
    </source>
</reference>
<keyword evidence="9" id="KW-1133">Transmembrane helix</keyword>
<evidence type="ECO:0000256" key="9">
    <source>
        <dbReference type="ARBA" id="ARBA00022989"/>
    </source>
</evidence>